<dbReference type="EMBL" id="AY038186">
    <property type="protein sequence ID" value="AAK73316.1"/>
    <property type="molecule type" value="Genomic_DNA"/>
</dbReference>
<evidence type="ECO:0000313" key="1">
    <source>
        <dbReference type="EMBL" id="AAK73316.1"/>
    </source>
</evidence>
<dbReference type="AlphaFoldDB" id="Q939E2"/>
<organism evidence="1">
    <name type="scientific">Aquipseudomonas alcaligenes</name>
    <name type="common">Pseudomonas alcaligenes</name>
    <dbReference type="NCBI Taxonomy" id="43263"/>
    <lineage>
        <taxon>Bacteria</taxon>
        <taxon>Pseudomonadati</taxon>
        <taxon>Pseudomonadota</taxon>
        <taxon>Gammaproteobacteria</taxon>
        <taxon>Pseudomonadales</taxon>
        <taxon>Pseudomonadaceae</taxon>
        <taxon>Aquipseudomonas</taxon>
    </lineage>
</organism>
<proteinExistence type="predicted"/>
<name>Q939E2_AQUAC</name>
<accession>Q939E2</accession>
<dbReference type="GeneID" id="42932277"/>
<sequence>MLDIIAGSYPPEHVEAGYPVLWISGEYFEAWIIDWVKHELCEPLAFVHGHLISRADIDLVWERLYSWERLGESVIVPLLVCPDDMDFHCTVLVAEQISTQSEIKWARFGFTKDTELSHDVDWIPNIPVASFCPSAFREEVSKLWVALNYEQL</sequence>
<protein>
    <submittedName>
        <fullName evidence="1">Ypar31</fullName>
    </submittedName>
</protein>
<dbReference type="RefSeq" id="WP_156480577.1">
    <property type="nucleotide sequence ID" value="NZ_CP014784.1"/>
</dbReference>
<reference evidence="1" key="1">
    <citation type="journal article" date="2001" name="Mol. Microbiol.">
        <title>Discovery and distribution of super-integrons among pseudomonads.</title>
        <authorList>
            <person name="Vaisvila R."/>
            <person name="Morgan R.D."/>
            <person name="Posfai J."/>
            <person name="Raleigh E.A."/>
        </authorList>
    </citation>
    <scope>NUCLEOTIDE SEQUENCE</scope>
    <source>
        <strain evidence="1">ATCC 55044</strain>
    </source>
</reference>